<dbReference type="Pfam" id="PF16884">
    <property type="entry name" value="ADH_N_2"/>
    <property type="match status" value="1"/>
</dbReference>
<evidence type="ECO:0000313" key="4">
    <source>
        <dbReference type="EMBL" id="MDR6842365.1"/>
    </source>
</evidence>
<feature type="domain" description="Alcohol dehydrogenase-like C-terminal" evidence="2">
    <location>
        <begin position="167"/>
        <end position="300"/>
    </location>
</feature>
<evidence type="ECO:0000256" key="1">
    <source>
        <dbReference type="ARBA" id="ARBA00023002"/>
    </source>
</evidence>
<name>A0ABU1RUB3_9GAMM</name>
<dbReference type="Gene3D" id="3.90.180.10">
    <property type="entry name" value="Medium-chain alcohol dehydrogenases, catalytic domain"/>
    <property type="match status" value="1"/>
</dbReference>
<protein>
    <submittedName>
        <fullName evidence="4">NADPH-dependent curcumin reductase CurA</fullName>
    </submittedName>
</protein>
<dbReference type="InterPro" id="IPR041694">
    <property type="entry name" value="ADH_N_2"/>
</dbReference>
<dbReference type="Pfam" id="PF00107">
    <property type="entry name" value="ADH_zinc_N"/>
    <property type="match status" value="1"/>
</dbReference>
<dbReference type="InterPro" id="IPR013149">
    <property type="entry name" value="ADH-like_C"/>
</dbReference>
<evidence type="ECO:0000313" key="5">
    <source>
        <dbReference type="Proteomes" id="UP001254759"/>
    </source>
</evidence>
<dbReference type="PANTHER" id="PTHR43205">
    <property type="entry name" value="PROSTAGLANDIN REDUCTASE"/>
    <property type="match status" value="1"/>
</dbReference>
<proteinExistence type="predicted"/>
<organism evidence="4 5">
    <name type="scientific">Pseudoxanthomonas sacheonensis</name>
    <dbReference type="NCBI Taxonomy" id="443615"/>
    <lineage>
        <taxon>Bacteria</taxon>
        <taxon>Pseudomonadati</taxon>
        <taxon>Pseudomonadota</taxon>
        <taxon>Gammaproteobacteria</taxon>
        <taxon>Lysobacterales</taxon>
        <taxon>Lysobacteraceae</taxon>
        <taxon>Pseudoxanthomonas</taxon>
    </lineage>
</organism>
<dbReference type="EMBL" id="JAVDTT010000003">
    <property type="protein sequence ID" value="MDR6842365.1"/>
    <property type="molecule type" value="Genomic_DNA"/>
</dbReference>
<dbReference type="InterPro" id="IPR036291">
    <property type="entry name" value="NAD(P)-bd_dom_sf"/>
</dbReference>
<dbReference type="SUPFAM" id="SSF50129">
    <property type="entry name" value="GroES-like"/>
    <property type="match status" value="1"/>
</dbReference>
<dbReference type="RefSeq" id="WP_310094257.1">
    <property type="nucleotide sequence ID" value="NZ_JAVDTT010000003.1"/>
</dbReference>
<reference evidence="4 5" key="1">
    <citation type="submission" date="2023-07" db="EMBL/GenBank/DDBJ databases">
        <title>Sorghum-associated microbial communities from plants grown in Nebraska, USA.</title>
        <authorList>
            <person name="Schachtman D."/>
        </authorList>
    </citation>
    <scope>NUCLEOTIDE SEQUENCE [LARGE SCALE GENOMIC DNA]</scope>
    <source>
        <strain evidence="4 5">BE107</strain>
    </source>
</reference>
<comment type="caution">
    <text evidence="4">The sequence shown here is derived from an EMBL/GenBank/DDBJ whole genome shotgun (WGS) entry which is preliminary data.</text>
</comment>
<evidence type="ECO:0000259" key="2">
    <source>
        <dbReference type="Pfam" id="PF00107"/>
    </source>
</evidence>
<dbReference type="Gene3D" id="3.40.50.720">
    <property type="entry name" value="NAD(P)-binding Rossmann-like Domain"/>
    <property type="match status" value="1"/>
</dbReference>
<dbReference type="Proteomes" id="UP001254759">
    <property type="component" value="Unassembled WGS sequence"/>
</dbReference>
<accession>A0ABU1RUB3</accession>
<sequence>MTTLVPLQNHQIRLANRPVGMTTRENWQFTTEAVTEPVEDGVLVKTLSLSLDPAMRGWMNEGKSYIAPVEIGEVMRAGGIGKVIASKHGNFAVGDLVTGGLGVQEYRQFAPAEIKRHAISKIDLRMGTITQWLNVLGMPGMTGYFGLMEVGQPKEGDVVVVSGASGAVGQTVGQLAKIKGCRVVGIAGGKAKCDFVVNEMGFDACIDYKNEDVRAGLKTHCPDGIDIYFDNVGGEILDHVLARLRRKARIIVCGAVSQYNSATGVQGPKNYLSLLVNRARMEGIVVFDYADRYPIAIAELAGYLKDGRMKSREDVVVGLETFPESLVKLFTGENFGKLVLQVASD</sequence>
<dbReference type="CDD" id="cd05288">
    <property type="entry name" value="PGDH"/>
    <property type="match status" value="1"/>
</dbReference>
<dbReference type="InterPro" id="IPR011032">
    <property type="entry name" value="GroES-like_sf"/>
</dbReference>
<gene>
    <name evidence="4" type="ORF">J2W94_002659</name>
</gene>
<evidence type="ECO:0000259" key="3">
    <source>
        <dbReference type="Pfam" id="PF16884"/>
    </source>
</evidence>
<keyword evidence="5" id="KW-1185">Reference proteome</keyword>
<dbReference type="PANTHER" id="PTHR43205:SF7">
    <property type="entry name" value="PROSTAGLANDIN REDUCTASE 1"/>
    <property type="match status" value="1"/>
</dbReference>
<dbReference type="InterPro" id="IPR045010">
    <property type="entry name" value="MDR_fam"/>
</dbReference>
<keyword evidence="1" id="KW-0560">Oxidoreductase</keyword>
<dbReference type="SUPFAM" id="SSF51735">
    <property type="entry name" value="NAD(P)-binding Rossmann-fold domains"/>
    <property type="match status" value="1"/>
</dbReference>
<feature type="domain" description="Oxidoreductase N-terminal" evidence="3">
    <location>
        <begin position="10"/>
        <end position="112"/>
    </location>
</feature>